<name>A0ABD1GP18_SALDI</name>
<evidence type="ECO:0000313" key="5">
    <source>
        <dbReference type="Proteomes" id="UP001567538"/>
    </source>
</evidence>
<evidence type="ECO:0000259" key="3">
    <source>
        <dbReference type="Pfam" id="PF00141"/>
    </source>
</evidence>
<dbReference type="PANTHER" id="PTHR31356:SF35">
    <property type="entry name" value="L-ASCORBATE PEROXIDASE 2, CYTOSOLIC"/>
    <property type="match status" value="1"/>
</dbReference>
<dbReference type="SUPFAM" id="SSF48113">
    <property type="entry name" value="Heme-dependent peroxidases"/>
    <property type="match status" value="1"/>
</dbReference>
<dbReference type="Pfam" id="PF00141">
    <property type="entry name" value="peroxidase"/>
    <property type="match status" value="1"/>
</dbReference>
<evidence type="ECO:0000256" key="1">
    <source>
        <dbReference type="ARBA" id="ARBA00023002"/>
    </source>
</evidence>
<dbReference type="InterPro" id="IPR002207">
    <property type="entry name" value="Peroxidase_I"/>
</dbReference>
<comment type="caution">
    <text evidence="4">The sequence shown here is derived from an EMBL/GenBank/DDBJ whole genome shotgun (WGS) entry which is preliminary data.</text>
</comment>
<accession>A0ABD1GP18</accession>
<keyword evidence="1 4" id="KW-0560">Oxidoreductase</keyword>
<dbReference type="Gene3D" id="1.10.520.10">
    <property type="match status" value="1"/>
</dbReference>
<dbReference type="PRINTS" id="PR00459">
    <property type="entry name" value="ASPEROXIDASE"/>
</dbReference>
<feature type="domain" description="Plant heme peroxidase family profile" evidence="3">
    <location>
        <begin position="9"/>
        <end position="88"/>
    </location>
</feature>
<dbReference type="InterPro" id="IPR044831">
    <property type="entry name" value="Ccp1-like"/>
</dbReference>
<evidence type="ECO:0000313" key="4">
    <source>
        <dbReference type="EMBL" id="KAL1545877.1"/>
    </source>
</evidence>
<gene>
    <name evidence="4" type="primary">APX1</name>
    <name evidence="4" type="ORF">AAHA92_22553</name>
</gene>
<keyword evidence="5" id="KW-1185">Reference proteome</keyword>
<evidence type="ECO:0000256" key="2">
    <source>
        <dbReference type="RuleBase" id="RU004241"/>
    </source>
</evidence>
<dbReference type="InterPro" id="IPR002016">
    <property type="entry name" value="Haem_peroxidase"/>
</dbReference>
<keyword evidence="4" id="KW-0575">Peroxidase</keyword>
<comment type="similarity">
    <text evidence="2">Belongs to the peroxidase family.</text>
</comment>
<dbReference type="GO" id="GO:0016688">
    <property type="term" value="F:L-ascorbate peroxidase activity"/>
    <property type="evidence" value="ECO:0007669"/>
    <property type="project" value="UniProtKB-EC"/>
</dbReference>
<sequence>MLIGIFQSRWHSAGTYDVKTKTGEPFGTIRNNQELAHGANNGLDIVVRLLEPIKQQFPTLNYANFYKLVGVVAVEVIRGPEIPFYPGRPIFLPLLYWHFAISLNPSSILVDEV</sequence>
<dbReference type="EMBL" id="JBEAFC010000008">
    <property type="protein sequence ID" value="KAL1545877.1"/>
    <property type="molecule type" value="Genomic_DNA"/>
</dbReference>
<dbReference type="EC" id="1.11.1.11" evidence="4"/>
<dbReference type="Proteomes" id="UP001567538">
    <property type="component" value="Unassembled WGS sequence"/>
</dbReference>
<dbReference type="AlphaFoldDB" id="A0ABD1GP18"/>
<proteinExistence type="inferred from homology"/>
<dbReference type="InterPro" id="IPR010255">
    <property type="entry name" value="Haem_peroxidase_sf"/>
</dbReference>
<dbReference type="PANTHER" id="PTHR31356">
    <property type="entry name" value="THYLAKOID LUMENAL 29 KDA PROTEIN, CHLOROPLASTIC-RELATED"/>
    <property type="match status" value="1"/>
</dbReference>
<organism evidence="4 5">
    <name type="scientific">Salvia divinorum</name>
    <name type="common">Maria pastora</name>
    <name type="synonym">Diviner's sage</name>
    <dbReference type="NCBI Taxonomy" id="28513"/>
    <lineage>
        <taxon>Eukaryota</taxon>
        <taxon>Viridiplantae</taxon>
        <taxon>Streptophyta</taxon>
        <taxon>Embryophyta</taxon>
        <taxon>Tracheophyta</taxon>
        <taxon>Spermatophyta</taxon>
        <taxon>Magnoliopsida</taxon>
        <taxon>eudicotyledons</taxon>
        <taxon>Gunneridae</taxon>
        <taxon>Pentapetalae</taxon>
        <taxon>asterids</taxon>
        <taxon>lamiids</taxon>
        <taxon>Lamiales</taxon>
        <taxon>Lamiaceae</taxon>
        <taxon>Nepetoideae</taxon>
        <taxon>Mentheae</taxon>
        <taxon>Salviinae</taxon>
        <taxon>Salvia</taxon>
        <taxon>Salvia subgen. Calosphace</taxon>
    </lineage>
</organism>
<reference evidence="4 5" key="1">
    <citation type="submission" date="2024-06" db="EMBL/GenBank/DDBJ databases">
        <title>A chromosome level genome sequence of Diviner's sage (Salvia divinorum).</title>
        <authorList>
            <person name="Ford S.A."/>
            <person name="Ro D.-K."/>
            <person name="Ness R.W."/>
            <person name="Phillips M.A."/>
        </authorList>
    </citation>
    <scope>NUCLEOTIDE SEQUENCE [LARGE SCALE GENOMIC DNA]</scope>
    <source>
        <strain evidence="4">SAF-2024a</strain>
        <tissue evidence="4">Leaf</tissue>
    </source>
</reference>
<protein>
    <submittedName>
        <fullName evidence="4">L-ascorbate peroxidase 1, cytosolic</fullName>
        <ecNumber evidence="4">1.11.1.11</ecNumber>
    </submittedName>
</protein>